<dbReference type="EMBL" id="QUSF01000001">
    <property type="protein sequence ID" value="RLW13249.1"/>
    <property type="molecule type" value="Genomic_DNA"/>
</dbReference>
<dbReference type="AlphaFoldDB" id="A0A3L8T0M1"/>
<proteinExistence type="predicted"/>
<evidence type="ECO:0000313" key="2">
    <source>
        <dbReference type="Proteomes" id="UP000276834"/>
    </source>
</evidence>
<protein>
    <submittedName>
        <fullName evidence="1">Uncharacterized protein</fullName>
    </submittedName>
</protein>
<accession>A0A3L8T0M1</accession>
<keyword evidence="2" id="KW-1185">Reference proteome</keyword>
<comment type="caution">
    <text evidence="1">The sequence shown here is derived from an EMBL/GenBank/DDBJ whole genome shotgun (WGS) entry which is preliminary data.</text>
</comment>
<name>A0A3L8T0M1_CHLGU</name>
<sequence length="712" mass="79993">MLFCLFQKHNPVRDNEATTGVIKSEIWPGKQVEYLAITYFRIKMQLCLEDRARLGLKATEEQKDVPKGLFTGEGSGVCVCGGKEREGERREEVGSPYPAPTWDQNMTYISWRVWKWWPTCTPVVQDAAKTHLVSQKEQESVGLLRDAGDLVTKDIWKHLRHSLETKLTDTTLEQYWFAIDLVHQSKRIACSIFYPVTREGSDSPEVCQEEGAECGTVTLPFACSSKHGCVYESCLTGGPLRFGAEKELNRGRSSRINPVKRIVIKFHTIDLLRDKKHNVTFYRILHTMLSPIPMCILYKLIISKQDTSARVDLLLSSNDRLNHGSLASTWGLSSNCRAFGLDAEGLSSLPCKWRCCTYLCIPICIHRVHSSCSKAHLQMHKQAVGLFRYECCAPSACFPLPHPSAHNGGHLQVKCGVEARVQRREAGEVANAAAVTEHPSSQSLVKGIVYFLNKISSSCSFDISLCLEHKAVFVHLGPLYKMSQVVIETKEAEALSNTEATHWPSQPWAKSITNTKDTVRLPKPHPQKPQQYLLEKPYVQIYLYLLKGKLAEFYWEKTLHHGSTFPALSPPTFSTDVHQLSGILILCGIPQTLNISFRRSLVVLLHARATSLFTWQTDSLNLAGQLPAAYVPVKGVVFMEPVFGKQQRELIHYFWCVTHTKKKINYTCTHVCTHAHAGDTAPHTYVHMQSALAAEDEVHSYSGCACTCHADQ</sequence>
<dbReference type="Proteomes" id="UP000276834">
    <property type="component" value="Unassembled WGS sequence"/>
</dbReference>
<gene>
    <name evidence="1" type="ORF">DV515_00000102</name>
</gene>
<reference evidence="1 2" key="1">
    <citation type="journal article" date="2018" name="Proc. R. Soc. B">
        <title>A non-coding region near Follistatin controls head colour polymorphism in the Gouldian finch.</title>
        <authorList>
            <person name="Toomey M.B."/>
            <person name="Marques C.I."/>
            <person name="Andrade P."/>
            <person name="Araujo P.M."/>
            <person name="Sabatino S."/>
            <person name="Gazda M.A."/>
            <person name="Afonso S."/>
            <person name="Lopes R.J."/>
            <person name="Corbo J.C."/>
            <person name="Carneiro M."/>
        </authorList>
    </citation>
    <scope>NUCLEOTIDE SEQUENCE [LARGE SCALE GENOMIC DNA]</scope>
    <source>
        <strain evidence="1">Red01</strain>
        <tissue evidence="1">Muscle</tissue>
    </source>
</reference>
<evidence type="ECO:0000313" key="1">
    <source>
        <dbReference type="EMBL" id="RLW13249.1"/>
    </source>
</evidence>
<organism evidence="1 2">
    <name type="scientific">Chloebia gouldiae</name>
    <name type="common">Gouldian finch</name>
    <name type="synonym">Erythrura gouldiae</name>
    <dbReference type="NCBI Taxonomy" id="44316"/>
    <lineage>
        <taxon>Eukaryota</taxon>
        <taxon>Metazoa</taxon>
        <taxon>Chordata</taxon>
        <taxon>Craniata</taxon>
        <taxon>Vertebrata</taxon>
        <taxon>Euteleostomi</taxon>
        <taxon>Archelosauria</taxon>
        <taxon>Archosauria</taxon>
        <taxon>Dinosauria</taxon>
        <taxon>Saurischia</taxon>
        <taxon>Theropoda</taxon>
        <taxon>Coelurosauria</taxon>
        <taxon>Aves</taxon>
        <taxon>Neognathae</taxon>
        <taxon>Neoaves</taxon>
        <taxon>Telluraves</taxon>
        <taxon>Australaves</taxon>
        <taxon>Passeriformes</taxon>
        <taxon>Passeroidea</taxon>
        <taxon>Passeridae</taxon>
        <taxon>Chloebia</taxon>
    </lineage>
</organism>